<dbReference type="Proteomes" id="UP000230069">
    <property type="component" value="Unassembled WGS sequence"/>
</dbReference>
<dbReference type="SUPFAM" id="SSF50630">
    <property type="entry name" value="Acid proteases"/>
    <property type="match status" value="1"/>
</dbReference>
<dbReference type="AlphaFoldDB" id="A0A2G5CUT5"/>
<evidence type="ECO:0000256" key="2">
    <source>
        <dbReference type="ARBA" id="ARBA00022801"/>
    </source>
</evidence>
<feature type="domain" description="Peptidase A1" evidence="3">
    <location>
        <begin position="1"/>
        <end position="161"/>
    </location>
</feature>
<dbReference type="Pfam" id="PF14541">
    <property type="entry name" value="TAXi_C"/>
    <property type="match status" value="1"/>
</dbReference>
<name>A0A2G5CUT5_AQUCA</name>
<organism evidence="4 5">
    <name type="scientific">Aquilegia coerulea</name>
    <name type="common">Rocky mountain columbine</name>
    <dbReference type="NCBI Taxonomy" id="218851"/>
    <lineage>
        <taxon>Eukaryota</taxon>
        <taxon>Viridiplantae</taxon>
        <taxon>Streptophyta</taxon>
        <taxon>Embryophyta</taxon>
        <taxon>Tracheophyta</taxon>
        <taxon>Spermatophyta</taxon>
        <taxon>Magnoliopsida</taxon>
        <taxon>Ranunculales</taxon>
        <taxon>Ranunculaceae</taxon>
        <taxon>Thalictroideae</taxon>
        <taxon>Aquilegia</taxon>
    </lineage>
</organism>
<keyword evidence="5" id="KW-1185">Reference proteome</keyword>
<dbReference type="GO" id="GO:0006508">
    <property type="term" value="P:proteolysis"/>
    <property type="evidence" value="ECO:0007669"/>
    <property type="project" value="UniProtKB-KW"/>
</dbReference>
<gene>
    <name evidence="4" type="ORF">AQUCO_03700152v1</name>
</gene>
<proteinExistence type="predicted"/>
<dbReference type="EMBL" id="KZ305054">
    <property type="protein sequence ID" value="PIA34667.1"/>
    <property type="molecule type" value="Genomic_DNA"/>
</dbReference>
<dbReference type="InterPro" id="IPR033121">
    <property type="entry name" value="PEPTIDASE_A1"/>
</dbReference>
<dbReference type="PROSITE" id="PS51767">
    <property type="entry name" value="PEPTIDASE_A1"/>
    <property type="match status" value="1"/>
</dbReference>
<evidence type="ECO:0000313" key="5">
    <source>
        <dbReference type="Proteomes" id="UP000230069"/>
    </source>
</evidence>
<keyword evidence="1" id="KW-0645">Protease</keyword>
<accession>A0A2G5CUT5</accession>
<sequence>MYFVNNHPFFYLNLEGIILDNTRLLIRNDAFTIKNRYPIGGFIIDSGSNFSYLNKTAFDILVDNLNKRIKYVKRVPEIEKRFGFKLCYDYQWQYLMVTPVLTFHFTGANLYLPSFNTWLKIKGDIHCLAILPTDGRSKLGNFQQQDFNVGYDLENKLFSFDLTYCSDLD</sequence>
<dbReference type="InterPro" id="IPR032799">
    <property type="entry name" value="TAXi_C"/>
</dbReference>
<evidence type="ECO:0000313" key="4">
    <source>
        <dbReference type="EMBL" id="PIA34667.1"/>
    </source>
</evidence>
<keyword evidence="2" id="KW-0378">Hydrolase</keyword>
<dbReference type="STRING" id="218851.A0A2G5CUT5"/>
<protein>
    <recommendedName>
        <fullName evidence="3">Peptidase A1 domain-containing protein</fullName>
    </recommendedName>
</protein>
<reference evidence="4 5" key="1">
    <citation type="submission" date="2017-09" db="EMBL/GenBank/DDBJ databases">
        <title>WGS assembly of Aquilegia coerulea Goldsmith.</title>
        <authorList>
            <person name="Hodges S."/>
            <person name="Kramer E."/>
            <person name="Nordborg M."/>
            <person name="Tomkins J."/>
            <person name="Borevitz J."/>
            <person name="Derieg N."/>
            <person name="Yan J."/>
            <person name="Mihaltcheva S."/>
            <person name="Hayes R.D."/>
            <person name="Rokhsar D."/>
        </authorList>
    </citation>
    <scope>NUCLEOTIDE SEQUENCE [LARGE SCALE GENOMIC DNA]</scope>
    <source>
        <strain evidence="5">cv. Goldsmith</strain>
    </source>
</reference>
<dbReference type="Gene3D" id="2.40.70.10">
    <property type="entry name" value="Acid Proteases"/>
    <property type="match status" value="1"/>
</dbReference>
<dbReference type="InterPro" id="IPR021109">
    <property type="entry name" value="Peptidase_aspartic_dom_sf"/>
</dbReference>
<dbReference type="InterPro" id="IPR051708">
    <property type="entry name" value="Plant_Aspart_Prot_A1"/>
</dbReference>
<dbReference type="PANTHER" id="PTHR47967">
    <property type="entry name" value="OS07G0603500 PROTEIN-RELATED"/>
    <property type="match status" value="1"/>
</dbReference>
<dbReference type="PANTHER" id="PTHR47967:SF128">
    <property type="entry name" value="ASPARTIC PROTEINASE CDR1-LIKE"/>
    <property type="match status" value="1"/>
</dbReference>
<dbReference type="InParanoid" id="A0A2G5CUT5"/>
<evidence type="ECO:0000259" key="3">
    <source>
        <dbReference type="PROSITE" id="PS51767"/>
    </source>
</evidence>
<dbReference type="OrthoDB" id="2747330at2759"/>
<evidence type="ECO:0000256" key="1">
    <source>
        <dbReference type="ARBA" id="ARBA00022670"/>
    </source>
</evidence>
<dbReference type="GO" id="GO:0005576">
    <property type="term" value="C:extracellular region"/>
    <property type="evidence" value="ECO:0007669"/>
    <property type="project" value="TreeGrafter"/>
</dbReference>
<dbReference type="GO" id="GO:0008233">
    <property type="term" value="F:peptidase activity"/>
    <property type="evidence" value="ECO:0007669"/>
    <property type="project" value="UniProtKB-KW"/>
</dbReference>